<feature type="domain" description="DUF1468" evidence="2">
    <location>
        <begin position="12"/>
        <end position="148"/>
    </location>
</feature>
<evidence type="ECO:0000313" key="3">
    <source>
        <dbReference type="EMBL" id="MBB5692359.1"/>
    </source>
</evidence>
<dbReference type="RefSeq" id="WP_184513202.1">
    <property type="nucleotide sequence ID" value="NZ_JACIJD010000001.1"/>
</dbReference>
<evidence type="ECO:0000256" key="1">
    <source>
        <dbReference type="SAM" id="Phobius"/>
    </source>
</evidence>
<name>A0A840Y0L6_9PROT</name>
<protein>
    <recommendedName>
        <fullName evidence="2">DUF1468 domain-containing protein</fullName>
    </recommendedName>
</protein>
<accession>A0A840Y0L6</accession>
<proteinExistence type="predicted"/>
<keyword evidence="1" id="KW-1133">Transmembrane helix</keyword>
<dbReference type="EMBL" id="JACIJD010000001">
    <property type="protein sequence ID" value="MBB5692359.1"/>
    <property type="molecule type" value="Genomic_DNA"/>
</dbReference>
<organism evidence="3 4">
    <name type="scientific">Muricoccus pecuniae</name>
    <dbReference type="NCBI Taxonomy" id="693023"/>
    <lineage>
        <taxon>Bacteria</taxon>
        <taxon>Pseudomonadati</taxon>
        <taxon>Pseudomonadota</taxon>
        <taxon>Alphaproteobacteria</taxon>
        <taxon>Acetobacterales</taxon>
        <taxon>Roseomonadaceae</taxon>
        <taxon>Muricoccus</taxon>
    </lineage>
</organism>
<feature type="transmembrane region" description="Helical" evidence="1">
    <location>
        <begin position="43"/>
        <end position="63"/>
    </location>
</feature>
<reference evidence="3 4" key="1">
    <citation type="submission" date="2020-08" db="EMBL/GenBank/DDBJ databases">
        <title>Genomic Encyclopedia of Type Strains, Phase IV (KMG-IV): sequencing the most valuable type-strain genomes for metagenomic binning, comparative biology and taxonomic classification.</title>
        <authorList>
            <person name="Goeker M."/>
        </authorList>
    </citation>
    <scope>NUCLEOTIDE SEQUENCE [LARGE SCALE GENOMIC DNA]</scope>
    <source>
        <strain evidence="3 4">DSM 25622</strain>
    </source>
</reference>
<comment type="caution">
    <text evidence="3">The sequence shown here is derived from an EMBL/GenBank/DDBJ whole genome shotgun (WGS) entry which is preliminary data.</text>
</comment>
<evidence type="ECO:0000313" key="4">
    <source>
        <dbReference type="Proteomes" id="UP000580654"/>
    </source>
</evidence>
<dbReference type="Pfam" id="PF07331">
    <property type="entry name" value="TctB"/>
    <property type="match status" value="1"/>
</dbReference>
<keyword evidence="1" id="KW-0472">Membrane</keyword>
<feature type="transmembrane region" description="Helical" evidence="1">
    <location>
        <begin position="122"/>
        <end position="140"/>
    </location>
</feature>
<keyword evidence="1" id="KW-0812">Transmembrane</keyword>
<feature type="transmembrane region" description="Helical" evidence="1">
    <location>
        <begin position="83"/>
        <end position="110"/>
    </location>
</feature>
<evidence type="ECO:0000259" key="2">
    <source>
        <dbReference type="Pfam" id="PF07331"/>
    </source>
</evidence>
<feature type="transmembrane region" description="Helical" evidence="1">
    <location>
        <begin position="7"/>
        <end position="23"/>
    </location>
</feature>
<dbReference type="Proteomes" id="UP000580654">
    <property type="component" value="Unassembled WGS sequence"/>
</dbReference>
<dbReference type="InterPro" id="IPR009936">
    <property type="entry name" value="DUF1468"/>
</dbReference>
<gene>
    <name evidence="3" type="ORF">FHS87_000370</name>
</gene>
<dbReference type="AlphaFoldDB" id="A0A840Y0L6"/>
<sequence length="160" mass="17110">MLNRLQLEYGFAGLVFLVGAIGLRGTVELETGWAADGPQAGFFPYRVSLILMAAAALVAFQAWRNRAALSQAVVVEAEGGGRVLRFALPVLGMVLVAQWLGLYLAMALYLLGTIRFTGKRPWGTALGVALGVTAITFVVFEKWFAVPLLKGPLEVMLGLG</sequence>
<keyword evidence="4" id="KW-1185">Reference proteome</keyword>